<protein>
    <submittedName>
        <fullName evidence="1">Uncharacterized protein</fullName>
    </submittedName>
</protein>
<keyword evidence="2" id="KW-1185">Reference proteome</keyword>
<name>A0ABU1LGH2_9FLAO</name>
<evidence type="ECO:0000313" key="2">
    <source>
        <dbReference type="Proteomes" id="UP001184853"/>
    </source>
</evidence>
<organism evidence="1 2">
    <name type="scientific">Chryseobacterium geocarposphaerae</name>
    <dbReference type="NCBI Taxonomy" id="1416776"/>
    <lineage>
        <taxon>Bacteria</taxon>
        <taxon>Pseudomonadati</taxon>
        <taxon>Bacteroidota</taxon>
        <taxon>Flavobacteriia</taxon>
        <taxon>Flavobacteriales</taxon>
        <taxon>Weeksellaceae</taxon>
        <taxon>Chryseobacterium group</taxon>
        <taxon>Chryseobacterium</taxon>
    </lineage>
</organism>
<dbReference type="EMBL" id="JAVDQS010000007">
    <property type="protein sequence ID" value="MDR6405820.1"/>
    <property type="molecule type" value="Genomic_DNA"/>
</dbReference>
<dbReference type="Proteomes" id="UP001184853">
    <property type="component" value="Unassembled WGS sequence"/>
</dbReference>
<comment type="caution">
    <text evidence="1">The sequence shown here is derived from an EMBL/GenBank/DDBJ whole genome shotgun (WGS) entry which is preliminary data.</text>
</comment>
<sequence>MLTNLENMALKTKNWAVKVFIILAGSLKLEDGS</sequence>
<gene>
    <name evidence="1" type="ORF">J2781_002754</name>
</gene>
<evidence type="ECO:0000313" key="1">
    <source>
        <dbReference type="EMBL" id="MDR6405820.1"/>
    </source>
</evidence>
<reference evidence="1 2" key="1">
    <citation type="submission" date="2023-07" db="EMBL/GenBank/DDBJ databases">
        <title>Sorghum-associated microbial communities from plants grown in Nebraska, USA.</title>
        <authorList>
            <person name="Schachtman D."/>
        </authorList>
    </citation>
    <scope>NUCLEOTIDE SEQUENCE [LARGE SCALE GENOMIC DNA]</scope>
    <source>
        <strain evidence="1 2">DS1709</strain>
    </source>
</reference>
<accession>A0ABU1LGH2</accession>
<proteinExistence type="predicted"/>